<protein>
    <submittedName>
        <fullName evidence="1">Uncharacterized protein</fullName>
    </submittedName>
</protein>
<keyword evidence="2" id="KW-1185">Reference proteome</keyword>
<feature type="non-terminal residue" evidence="1">
    <location>
        <position position="88"/>
    </location>
</feature>
<name>A0ABR6WPR1_9FIRM</name>
<dbReference type="EMBL" id="WJBB01000030">
    <property type="protein sequence ID" value="MBC3798488.1"/>
    <property type="molecule type" value="Genomic_DNA"/>
</dbReference>
<dbReference type="Proteomes" id="UP000653358">
    <property type="component" value="Unassembled WGS sequence"/>
</dbReference>
<dbReference type="RefSeq" id="WP_186843871.1">
    <property type="nucleotide sequence ID" value="NZ_WJBB01000030.1"/>
</dbReference>
<organism evidence="1 2">
    <name type="scientific">Acetobacterium tundrae</name>
    <dbReference type="NCBI Taxonomy" id="132932"/>
    <lineage>
        <taxon>Bacteria</taxon>
        <taxon>Bacillati</taxon>
        <taxon>Bacillota</taxon>
        <taxon>Clostridia</taxon>
        <taxon>Eubacteriales</taxon>
        <taxon>Eubacteriaceae</taxon>
        <taxon>Acetobacterium</taxon>
    </lineage>
</organism>
<evidence type="ECO:0000313" key="2">
    <source>
        <dbReference type="Proteomes" id="UP000653358"/>
    </source>
</evidence>
<evidence type="ECO:0000313" key="1">
    <source>
        <dbReference type="EMBL" id="MBC3798488.1"/>
    </source>
</evidence>
<gene>
    <name evidence="1" type="ORF">GH807_15755</name>
</gene>
<sequence length="88" mass="10445">MAIIENQKVYYNTELEKLFKNHKIKGFFFKKFGWFKKKFEIEASAEYFEYDRIFEKFSVFPVAALIDAGQFLKRVLIVTAVSERDCGV</sequence>
<accession>A0ABR6WPR1</accession>
<comment type="caution">
    <text evidence="1">The sequence shown here is derived from an EMBL/GenBank/DDBJ whole genome shotgun (WGS) entry which is preliminary data.</text>
</comment>
<proteinExistence type="predicted"/>
<reference evidence="1 2" key="1">
    <citation type="journal article" date="2020" name="mSystems">
        <title>Defining Genomic and Predicted Metabolic Features of the Acetobacterium Genus.</title>
        <authorList>
            <person name="Ross D.E."/>
            <person name="Marshall C.W."/>
            <person name="Gulliver D."/>
            <person name="May H.D."/>
            <person name="Norman R.S."/>
        </authorList>
    </citation>
    <scope>NUCLEOTIDE SEQUENCE [LARGE SCALE GENOMIC DNA]</scope>
    <source>
        <strain evidence="1 2">DSM 9173</strain>
    </source>
</reference>